<evidence type="ECO:0000313" key="3">
    <source>
        <dbReference type="Proteomes" id="UP001344888"/>
    </source>
</evidence>
<dbReference type="RefSeq" id="WP_326122463.1">
    <property type="nucleotide sequence ID" value="NZ_JARSFG010000007.1"/>
</dbReference>
<name>A0AAW9NRI4_9BACL</name>
<comment type="caution">
    <text evidence="2">The sequence shown here is derived from an EMBL/GenBank/DDBJ whole genome shotgun (WGS) entry which is preliminary data.</text>
</comment>
<keyword evidence="1" id="KW-0472">Membrane</keyword>
<dbReference type="Proteomes" id="UP001344888">
    <property type="component" value="Unassembled WGS sequence"/>
</dbReference>
<dbReference type="EMBL" id="JARSFG010000007">
    <property type="protein sequence ID" value="MEC1177954.1"/>
    <property type="molecule type" value="Genomic_DNA"/>
</dbReference>
<keyword evidence="1" id="KW-0812">Transmembrane</keyword>
<evidence type="ECO:0000256" key="1">
    <source>
        <dbReference type="SAM" id="Phobius"/>
    </source>
</evidence>
<protein>
    <submittedName>
        <fullName evidence="2">Uncharacterized protein</fullName>
    </submittedName>
</protein>
<feature type="transmembrane region" description="Helical" evidence="1">
    <location>
        <begin position="39"/>
        <end position="61"/>
    </location>
</feature>
<keyword evidence="3" id="KW-1185">Reference proteome</keyword>
<dbReference type="AlphaFoldDB" id="A0AAW9NRI4"/>
<accession>A0AAW9NRI4</accession>
<proteinExistence type="predicted"/>
<keyword evidence="1" id="KW-1133">Transmembrane helix</keyword>
<gene>
    <name evidence="2" type="ORF">P9B03_05610</name>
</gene>
<evidence type="ECO:0000313" key="2">
    <source>
        <dbReference type="EMBL" id="MEC1177954.1"/>
    </source>
</evidence>
<reference evidence="2 3" key="1">
    <citation type="submission" date="2023-03" db="EMBL/GenBank/DDBJ databases">
        <title>Bacillus Genome Sequencing.</title>
        <authorList>
            <person name="Dunlap C."/>
        </authorList>
    </citation>
    <scope>NUCLEOTIDE SEQUENCE [LARGE SCALE GENOMIC DNA]</scope>
    <source>
        <strain evidence="2 3">B-59205</strain>
    </source>
</reference>
<organism evidence="2 3">
    <name type="scientific">Metasolibacillus meyeri</name>
    <dbReference type="NCBI Taxonomy" id="1071052"/>
    <lineage>
        <taxon>Bacteria</taxon>
        <taxon>Bacillati</taxon>
        <taxon>Bacillota</taxon>
        <taxon>Bacilli</taxon>
        <taxon>Bacillales</taxon>
        <taxon>Caryophanaceae</taxon>
        <taxon>Metasolibacillus</taxon>
    </lineage>
</organism>
<sequence length="283" mass="32735">MNEIKRQLDKKTGDTKERAQRVIVMVERKKQQPHKKKSYTLYYTTIATFLAMISLVFFLSFQQEERSKSINGALLPPAIPERTHEIEVILIPVENVDTHVIEYFDFNKLSFLEPSLPQSEQFANFEMKYKSYGTHGERELGMFKYDCGVKICTSTLVVRDQGNIKELLTTDALTSNRPIMSENGTMVLILLDKFEEYKKDHPINRSSLALIDLTTMELVVPQGYEIYFNEPTYPISSIGWADDNTISINIDAENLEDYSSEALYAWRTKKGEREAQHILIKVR</sequence>